<comment type="caution">
    <text evidence="1">The sequence shown here is derived from an EMBL/GenBank/DDBJ whole genome shotgun (WGS) entry which is preliminary data.</text>
</comment>
<accession>A0ABV0CTB1</accession>
<gene>
    <name evidence="1" type="ORF">ABDJ38_02940</name>
</gene>
<sequence length="74" mass="8384">MIEFVPYLLILIGWQPADVEGSMAVTQSLHPSEGACQRAAAQALADSERANQRYFCLLAPTQQDIDHLWQEQRR</sequence>
<name>A0ABV0CTB1_9SPHN</name>
<dbReference type="RefSeq" id="WP_346783579.1">
    <property type="nucleotide sequence ID" value="NZ_JBDLBR010000001.1"/>
</dbReference>
<reference evidence="1 2" key="1">
    <citation type="submission" date="2024-05" db="EMBL/GenBank/DDBJ databases">
        <authorList>
            <person name="Park S."/>
        </authorList>
    </citation>
    <scope>NUCLEOTIDE SEQUENCE [LARGE SCALE GENOMIC DNA]</scope>
    <source>
        <strain evidence="1 2">DGU5</strain>
    </source>
</reference>
<dbReference type="EMBL" id="JBDLBR010000001">
    <property type="protein sequence ID" value="MEN7536127.1"/>
    <property type="molecule type" value="Genomic_DNA"/>
</dbReference>
<protein>
    <submittedName>
        <fullName evidence="1">Uncharacterized protein</fullName>
    </submittedName>
</protein>
<organism evidence="1 2">
    <name type="scientific">Aurantiacibacter flavus</name>
    <dbReference type="NCBI Taxonomy" id="3145232"/>
    <lineage>
        <taxon>Bacteria</taxon>
        <taxon>Pseudomonadati</taxon>
        <taxon>Pseudomonadota</taxon>
        <taxon>Alphaproteobacteria</taxon>
        <taxon>Sphingomonadales</taxon>
        <taxon>Erythrobacteraceae</taxon>
        <taxon>Aurantiacibacter</taxon>
    </lineage>
</organism>
<evidence type="ECO:0000313" key="2">
    <source>
        <dbReference type="Proteomes" id="UP001484535"/>
    </source>
</evidence>
<keyword evidence="2" id="KW-1185">Reference proteome</keyword>
<evidence type="ECO:0000313" key="1">
    <source>
        <dbReference type="EMBL" id="MEN7536127.1"/>
    </source>
</evidence>
<dbReference type="Proteomes" id="UP001484535">
    <property type="component" value="Unassembled WGS sequence"/>
</dbReference>
<proteinExistence type="predicted"/>